<dbReference type="InterPro" id="IPR018392">
    <property type="entry name" value="LysM"/>
</dbReference>
<protein>
    <submittedName>
        <fullName evidence="6">BTAD domain-containing putative transcriptional regulator</fullName>
    </submittedName>
</protein>
<reference evidence="7" key="1">
    <citation type="journal article" date="2019" name="Int. J. Syst. Evol. Microbiol.">
        <title>The Global Catalogue of Microorganisms (GCM) 10K type strain sequencing project: providing services to taxonomists for standard genome sequencing and annotation.</title>
        <authorList>
            <consortium name="The Broad Institute Genomics Platform"/>
            <consortium name="The Broad Institute Genome Sequencing Center for Infectious Disease"/>
            <person name="Wu L."/>
            <person name="Ma J."/>
        </authorList>
    </citation>
    <scope>NUCLEOTIDE SEQUENCE [LARGE SCALE GENOMIC DNA]</scope>
    <source>
        <strain evidence="7">CGMCC 4.7289</strain>
    </source>
</reference>
<dbReference type="Gene3D" id="1.10.10.10">
    <property type="entry name" value="Winged helix-like DNA-binding domain superfamily/Winged helix DNA-binding domain"/>
    <property type="match status" value="1"/>
</dbReference>
<dbReference type="EMBL" id="JBHSAY010000006">
    <property type="protein sequence ID" value="MFC4131169.1"/>
    <property type="molecule type" value="Genomic_DNA"/>
</dbReference>
<feature type="transmembrane region" description="Helical" evidence="4">
    <location>
        <begin position="107"/>
        <end position="129"/>
    </location>
</feature>
<dbReference type="PANTHER" id="PTHR35807">
    <property type="entry name" value="TRANSCRIPTIONAL REGULATOR REDD-RELATED"/>
    <property type="match status" value="1"/>
</dbReference>
<dbReference type="InterPro" id="IPR036388">
    <property type="entry name" value="WH-like_DNA-bd_sf"/>
</dbReference>
<dbReference type="InterPro" id="IPR036779">
    <property type="entry name" value="LysM_dom_sf"/>
</dbReference>
<dbReference type="CDD" id="cd00118">
    <property type="entry name" value="LysM"/>
    <property type="match status" value="1"/>
</dbReference>
<evidence type="ECO:0000256" key="1">
    <source>
        <dbReference type="ARBA" id="ARBA00023015"/>
    </source>
</evidence>
<feature type="region of interest" description="Disordered" evidence="3">
    <location>
        <begin position="238"/>
        <end position="318"/>
    </location>
</feature>
<keyword evidence="4" id="KW-1133">Transmembrane helix</keyword>
<dbReference type="Pfam" id="PF03704">
    <property type="entry name" value="BTAD"/>
    <property type="match status" value="1"/>
</dbReference>
<evidence type="ECO:0000313" key="7">
    <source>
        <dbReference type="Proteomes" id="UP001595816"/>
    </source>
</evidence>
<evidence type="ECO:0000256" key="3">
    <source>
        <dbReference type="SAM" id="MobiDB-lite"/>
    </source>
</evidence>
<dbReference type="Gene3D" id="1.25.40.10">
    <property type="entry name" value="Tetratricopeptide repeat domain"/>
    <property type="match status" value="1"/>
</dbReference>
<feature type="compositionally biased region" description="Pro residues" evidence="3">
    <location>
        <begin position="246"/>
        <end position="278"/>
    </location>
</feature>
<dbReference type="InterPro" id="IPR051677">
    <property type="entry name" value="AfsR-DnrI-RedD_regulator"/>
</dbReference>
<feature type="transmembrane region" description="Helical" evidence="4">
    <location>
        <begin position="17"/>
        <end position="36"/>
    </location>
</feature>
<organism evidence="6 7">
    <name type="scientific">Hamadaea flava</name>
    <dbReference type="NCBI Taxonomy" id="1742688"/>
    <lineage>
        <taxon>Bacteria</taxon>
        <taxon>Bacillati</taxon>
        <taxon>Actinomycetota</taxon>
        <taxon>Actinomycetes</taxon>
        <taxon>Micromonosporales</taxon>
        <taxon>Micromonosporaceae</taxon>
        <taxon>Hamadaea</taxon>
    </lineage>
</organism>
<keyword evidence="7" id="KW-1185">Reference proteome</keyword>
<dbReference type="InterPro" id="IPR005158">
    <property type="entry name" value="BTAD"/>
</dbReference>
<evidence type="ECO:0000259" key="5">
    <source>
        <dbReference type="SMART" id="SM01043"/>
    </source>
</evidence>
<feature type="compositionally biased region" description="Polar residues" evidence="3">
    <location>
        <begin position="295"/>
        <end position="305"/>
    </location>
</feature>
<evidence type="ECO:0000256" key="4">
    <source>
        <dbReference type="SAM" id="Phobius"/>
    </source>
</evidence>
<dbReference type="Gene3D" id="3.10.350.10">
    <property type="entry name" value="LysM domain"/>
    <property type="match status" value="1"/>
</dbReference>
<comment type="caution">
    <text evidence="6">The sequence shown here is derived from an EMBL/GenBank/DDBJ whole genome shotgun (WGS) entry which is preliminary data.</text>
</comment>
<keyword evidence="2" id="KW-0804">Transcription</keyword>
<feature type="compositionally biased region" description="Low complexity" evidence="3">
    <location>
        <begin position="308"/>
        <end position="318"/>
    </location>
</feature>
<feature type="transmembrane region" description="Helical" evidence="4">
    <location>
        <begin position="75"/>
        <end position="95"/>
    </location>
</feature>
<evidence type="ECO:0000256" key="2">
    <source>
        <dbReference type="ARBA" id="ARBA00023163"/>
    </source>
</evidence>
<feature type="domain" description="Bacterial transcriptional activator" evidence="5">
    <location>
        <begin position="734"/>
        <end position="873"/>
    </location>
</feature>
<accession>A0ABV8LLL7</accession>
<sequence>MAANTSPWTRLARGVRAVVNTICSLTVMAGFAWFLVRLSGWPLPDHWPTRAEWIALLDDPLQGSFLRDLGACTGWLLLLLIVTALAVEIIARLAHRRWPRLRLPAPLRALAAGIVGASIIGLITGPAHAKTTSGPAQKPPAATAVVATPATMHPSIVKTTNTTGKVTFVVKGQRYHVTVRRGDTMSTIARQWLGNADRWPEICRLNKHRHFAAGGTLRDCDLIYPRWDLKLPADAVPPTGAIPAHKPTPNPPTTTPPATDPELPPRQPPVTPTIPTPSPSITTPATVDPDGVVNLETTAPSNQAPTPDRSASSKATAARSAHTAADSWLTYTLAAALLAAATLVIRRRRLARQSSRDRATRTGQPRPLPYIATLARHLLRLPDSSTRAAHRNQPDDETIALPAELGPPDTRTSEPAAVGAVGMVGPEAVAATRAAVIAALSPDGDNPPGHVITTTETMQALLDDRAVDTTGWPHLHICDSVDDALDEMHAQLLATRRTLDDPVSTHPTVHRTLLVLVPPLDHHQTDRMQSLLEAASTSAAVRIVGDWPTSQWIAVDGTTDGNGPGQAQLTAADTVDALHLIREATAGPATAPPPDLSAGVTRGAGDGEPIKLPRENGYTAAAVGAVPGPDGDDKATLQVLGQIAFGPDRPGTRPHLRGKAKELAVYLACRPNGGDVSIICEILYPDSTVAKSLTSVQQAVTSLRRVLTYHTTLRGNPILLSGDRYRLNPDLVDVDLWQLHRHTRAAAAATDPHQRQTHLEHATSLGATTLAPELDADWIEAYRVTTTVTIVEAHTALADLTTPHDPERATELLATAICADPGNEALYRRHMRLLASLGMTDAVHATIRNLTQVLADLDTAPEQATLDLARELLDAKPNLAALAPTGAA</sequence>
<dbReference type="Proteomes" id="UP001595816">
    <property type="component" value="Unassembled WGS sequence"/>
</dbReference>
<keyword evidence="1" id="KW-0805">Transcription regulation</keyword>
<keyword evidence="4" id="KW-0812">Transmembrane</keyword>
<dbReference type="RefSeq" id="WP_253754443.1">
    <property type="nucleotide sequence ID" value="NZ_JAMZDZ010000001.1"/>
</dbReference>
<dbReference type="SMART" id="SM01043">
    <property type="entry name" value="BTAD"/>
    <property type="match status" value="1"/>
</dbReference>
<proteinExistence type="predicted"/>
<name>A0ABV8LLL7_9ACTN</name>
<dbReference type="InterPro" id="IPR011990">
    <property type="entry name" value="TPR-like_helical_dom_sf"/>
</dbReference>
<feature type="region of interest" description="Disordered" evidence="3">
    <location>
        <begin position="385"/>
        <end position="411"/>
    </location>
</feature>
<dbReference type="PANTHER" id="PTHR35807:SF1">
    <property type="entry name" value="TRANSCRIPTIONAL REGULATOR REDD"/>
    <property type="match status" value="1"/>
</dbReference>
<gene>
    <name evidence="6" type="ORF">ACFOZ4_11195</name>
</gene>
<evidence type="ECO:0000313" key="6">
    <source>
        <dbReference type="EMBL" id="MFC4131169.1"/>
    </source>
</evidence>
<keyword evidence="4" id="KW-0472">Membrane</keyword>